<dbReference type="AlphaFoldDB" id="A0A3A4QQ20"/>
<dbReference type="EMBL" id="QZJZ01000105">
    <property type="protein sequence ID" value="RJP55898.1"/>
    <property type="molecule type" value="Genomic_DNA"/>
</dbReference>
<proteinExistence type="predicted"/>
<organism evidence="1 2">
    <name type="scientific">Candidatus Auribacter fodinae</name>
    <dbReference type="NCBI Taxonomy" id="2093366"/>
    <lineage>
        <taxon>Bacteria</taxon>
        <taxon>Pseudomonadati</taxon>
        <taxon>Candidatus Auribacterota</taxon>
        <taxon>Candidatus Auribacteria</taxon>
        <taxon>Candidatus Auribacterales</taxon>
        <taxon>Candidatus Auribacteraceae</taxon>
        <taxon>Candidatus Auribacter</taxon>
    </lineage>
</organism>
<gene>
    <name evidence="1" type="ORF">C4541_13395</name>
</gene>
<name>A0A3A4QQ20_9BACT</name>
<accession>A0A3A4QQ20</accession>
<dbReference type="Proteomes" id="UP000266426">
    <property type="component" value="Unassembled WGS sequence"/>
</dbReference>
<comment type="caution">
    <text evidence="1">The sequence shown here is derived from an EMBL/GenBank/DDBJ whole genome shotgun (WGS) entry which is preliminary data.</text>
</comment>
<evidence type="ECO:0000313" key="2">
    <source>
        <dbReference type="Proteomes" id="UP000266426"/>
    </source>
</evidence>
<protein>
    <submittedName>
        <fullName evidence="1">Uncharacterized protein</fullName>
    </submittedName>
</protein>
<sequence length="113" mass="12699">MFLIIVNLFEDTHLTEVVLAMTHLFEHKLVIQDASTNEEHLSASLSIFADFGSSLSGRQKFCKTISTVTKHEKPIQKFLAALKEADIDFETEKLGNVCVVPVSDYLIAERDND</sequence>
<reference evidence="1 2" key="1">
    <citation type="journal article" date="2017" name="ISME J.">
        <title>Energy and carbon metabolisms in a deep terrestrial subsurface fluid microbial community.</title>
        <authorList>
            <person name="Momper L."/>
            <person name="Jungbluth S.P."/>
            <person name="Lee M.D."/>
            <person name="Amend J.P."/>
        </authorList>
    </citation>
    <scope>NUCLEOTIDE SEQUENCE [LARGE SCALE GENOMIC DNA]</scope>
    <source>
        <strain evidence="1">SURF_26</strain>
    </source>
</reference>
<evidence type="ECO:0000313" key="1">
    <source>
        <dbReference type="EMBL" id="RJP55898.1"/>
    </source>
</evidence>